<proteinExistence type="predicted"/>
<organism evidence="2 3">
    <name type="scientific">Boletus edulis BED1</name>
    <dbReference type="NCBI Taxonomy" id="1328754"/>
    <lineage>
        <taxon>Eukaryota</taxon>
        <taxon>Fungi</taxon>
        <taxon>Dikarya</taxon>
        <taxon>Basidiomycota</taxon>
        <taxon>Agaricomycotina</taxon>
        <taxon>Agaricomycetes</taxon>
        <taxon>Agaricomycetidae</taxon>
        <taxon>Boletales</taxon>
        <taxon>Boletineae</taxon>
        <taxon>Boletaceae</taxon>
        <taxon>Boletoideae</taxon>
        <taxon>Boletus</taxon>
    </lineage>
</organism>
<protein>
    <submittedName>
        <fullName evidence="2">Chaperonin 10-like protein</fullName>
    </submittedName>
</protein>
<dbReference type="EMBL" id="WHUW01000160">
    <property type="protein sequence ID" value="KAF8420281.1"/>
    <property type="molecule type" value="Genomic_DNA"/>
</dbReference>
<dbReference type="Gene3D" id="3.40.50.720">
    <property type="entry name" value="NAD(P)-binding Rossmann-like Domain"/>
    <property type="match status" value="1"/>
</dbReference>
<dbReference type="SUPFAM" id="SSF50129">
    <property type="entry name" value="GroES-like"/>
    <property type="match status" value="1"/>
</dbReference>
<feature type="domain" description="Enoyl reductase (ER)" evidence="1">
    <location>
        <begin position="13"/>
        <end position="340"/>
    </location>
</feature>
<dbReference type="InterPro" id="IPR013149">
    <property type="entry name" value="ADH-like_C"/>
</dbReference>
<dbReference type="PANTHER" id="PTHR45348">
    <property type="entry name" value="HYPOTHETICAL OXIDOREDUCTASE (EUROFUNG)"/>
    <property type="match status" value="1"/>
</dbReference>
<dbReference type="CDD" id="cd08249">
    <property type="entry name" value="enoyl_reductase_like"/>
    <property type="match status" value="1"/>
</dbReference>
<keyword evidence="3" id="KW-1185">Reference proteome</keyword>
<dbReference type="Proteomes" id="UP001194468">
    <property type="component" value="Unassembled WGS sequence"/>
</dbReference>
<evidence type="ECO:0000259" key="1">
    <source>
        <dbReference type="SMART" id="SM00829"/>
    </source>
</evidence>
<dbReference type="Gene3D" id="3.90.180.10">
    <property type="entry name" value="Medium-chain alcohol dehydrogenases, catalytic domain"/>
    <property type="match status" value="1"/>
</dbReference>
<accession>A0AAD4BCG0</accession>
<dbReference type="InterPro" id="IPR047122">
    <property type="entry name" value="Trans-enoyl_RdTase-like"/>
</dbReference>
<dbReference type="SUPFAM" id="SSF51735">
    <property type="entry name" value="NAD(P)-binding Rossmann-fold domains"/>
    <property type="match status" value="1"/>
</dbReference>
<comment type="caution">
    <text evidence="2">The sequence shown here is derived from an EMBL/GenBank/DDBJ whole genome shotgun (WGS) entry which is preliminary data.</text>
</comment>
<dbReference type="AlphaFoldDB" id="A0AAD4BCG0"/>
<evidence type="ECO:0000313" key="3">
    <source>
        <dbReference type="Proteomes" id="UP001194468"/>
    </source>
</evidence>
<dbReference type="Pfam" id="PF08240">
    <property type="entry name" value="ADH_N"/>
    <property type="match status" value="1"/>
</dbReference>
<dbReference type="Pfam" id="PF00107">
    <property type="entry name" value="ADH_zinc_N"/>
    <property type="match status" value="1"/>
</dbReference>
<dbReference type="GO" id="GO:0016651">
    <property type="term" value="F:oxidoreductase activity, acting on NAD(P)H"/>
    <property type="evidence" value="ECO:0007669"/>
    <property type="project" value="InterPro"/>
</dbReference>
<dbReference type="SMART" id="SM00829">
    <property type="entry name" value="PKS_ER"/>
    <property type="match status" value="1"/>
</dbReference>
<reference evidence="2" key="1">
    <citation type="submission" date="2019-10" db="EMBL/GenBank/DDBJ databases">
        <authorList>
            <consortium name="DOE Joint Genome Institute"/>
            <person name="Kuo A."/>
            <person name="Miyauchi S."/>
            <person name="Kiss E."/>
            <person name="Drula E."/>
            <person name="Kohler A."/>
            <person name="Sanchez-Garcia M."/>
            <person name="Andreopoulos B."/>
            <person name="Barry K.W."/>
            <person name="Bonito G."/>
            <person name="Buee M."/>
            <person name="Carver A."/>
            <person name="Chen C."/>
            <person name="Cichocki N."/>
            <person name="Clum A."/>
            <person name="Culley D."/>
            <person name="Crous P.W."/>
            <person name="Fauchery L."/>
            <person name="Girlanda M."/>
            <person name="Hayes R."/>
            <person name="Keri Z."/>
            <person name="LaButti K."/>
            <person name="Lipzen A."/>
            <person name="Lombard V."/>
            <person name="Magnuson J."/>
            <person name="Maillard F."/>
            <person name="Morin E."/>
            <person name="Murat C."/>
            <person name="Nolan M."/>
            <person name="Ohm R."/>
            <person name="Pangilinan J."/>
            <person name="Pereira M."/>
            <person name="Perotto S."/>
            <person name="Peter M."/>
            <person name="Riley R."/>
            <person name="Sitrit Y."/>
            <person name="Stielow B."/>
            <person name="Szollosi G."/>
            <person name="Zifcakova L."/>
            <person name="Stursova M."/>
            <person name="Spatafora J.W."/>
            <person name="Tedersoo L."/>
            <person name="Vaario L.-M."/>
            <person name="Yamada A."/>
            <person name="Yan M."/>
            <person name="Wang P."/>
            <person name="Xu J."/>
            <person name="Bruns T."/>
            <person name="Baldrian P."/>
            <person name="Vilgalys R."/>
            <person name="Henrissat B."/>
            <person name="Grigoriev I.V."/>
            <person name="Hibbett D."/>
            <person name="Nagy L.G."/>
            <person name="Martin F.M."/>
        </authorList>
    </citation>
    <scope>NUCLEOTIDE SEQUENCE</scope>
    <source>
        <strain evidence="2">BED1</strain>
    </source>
</reference>
<reference evidence="2" key="2">
    <citation type="journal article" date="2020" name="Nat. Commun.">
        <title>Large-scale genome sequencing of mycorrhizal fungi provides insights into the early evolution of symbiotic traits.</title>
        <authorList>
            <person name="Miyauchi S."/>
            <person name="Kiss E."/>
            <person name="Kuo A."/>
            <person name="Drula E."/>
            <person name="Kohler A."/>
            <person name="Sanchez-Garcia M."/>
            <person name="Morin E."/>
            <person name="Andreopoulos B."/>
            <person name="Barry K.W."/>
            <person name="Bonito G."/>
            <person name="Buee M."/>
            <person name="Carver A."/>
            <person name="Chen C."/>
            <person name="Cichocki N."/>
            <person name="Clum A."/>
            <person name="Culley D."/>
            <person name="Crous P.W."/>
            <person name="Fauchery L."/>
            <person name="Girlanda M."/>
            <person name="Hayes R.D."/>
            <person name="Keri Z."/>
            <person name="LaButti K."/>
            <person name="Lipzen A."/>
            <person name="Lombard V."/>
            <person name="Magnuson J."/>
            <person name="Maillard F."/>
            <person name="Murat C."/>
            <person name="Nolan M."/>
            <person name="Ohm R.A."/>
            <person name="Pangilinan J."/>
            <person name="Pereira M.F."/>
            <person name="Perotto S."/>
            <person name="Peter M."/>
            <person name="Pfister S."/>
            <person name="Riley R."/>
            <person name="Sitrit Y."/>
            <person name="Stielow J.B."/>
            <person name="Szollosi G."/>
            <person name="Zifcakova L."/>
            <person name="Stursova M."/>
            <person name="Spatafora J.W."/>
            <person name="Tedersoo L."/>
            <person name="Vaario L.M."/>
            <person name="Yamada A."/>
            <person name="Yan M."/>
            <person name="Wang P."/>
            <person name="Xu J."/>
            <person name="Bruns T."/>
            <person name="Baldrian P."/>
            <person name="Vilgalys R."/>
            <person name="Dunand C."/>
            <person name="Henrissat B."/>
            <person name="Grigoriev I.V."/>
            <person name="Hibbett D."/>
            <person name="Nagy L.G."/>
            <person name="Martin F.M."/>
        </authorList>
    </citation>
    <scope>NUCLEOTIDE SEQUENCE</scope>
    <source>
        <strain evidence="2">BED1</strain>
    </source>
</reference>
<dbReference type="PANTHER" id="PTHR45348:SF2">
    <property type="entry name" value="ZINC-TYPE ALCOHOL DEHYDROGENASE-LIKE PROTEIN C2E1P3.01"/>
    <property type="match status" value="1"/>
</dbReference>
<dbReference type="InterPro" id="IPR020843">
    <property type="entry name" value="ER"/>
</dbReference>
<dbReference type="InterPro" id="IPR013154">
    <property type="entry name" value="ADH-like_N"/>
</dbReference>
<dbReference type="InterPro" id="IPR036291">
    <property type="entry name" value="NAD(P)-bd_dom_sf"/>
</dbReference>
<dbReference type="InterPro" id="IPR011032">
    <property type="entry name" value="GroES-like_sf"/>
</dbReference>
<sequence>MSTQKALWLPKIGAQFTLGRNAIPEPGPGEALVKLKASALNHMDVHIQQSGFFEIKEYPVILGEEGAGVVVKVGDGVRNLARGDNVLFQATFNNKYGSFQEYCVVLAEIAVKIPPNLSYEEAASILIAFAPFAVATYAQRPQGIALTPPFEEGGLGKYAGRPIVIFGGAASVGQQAIQLATLSGFSPIITTASLHHEDLLLSLGATHVIDRKLPNGALIKRVRELVVAPLGYIFDAVSVKDTQHAGYALLAPGGTLAVVGPPQVGREDDGRGKKVIMVLGSFHLPPNRALGATFAIALTRWLQEGKIKSNRVEVVPGGLNGVVPGLRQLARGVSATKLVVCPPETIYV</sequence>
<evidence type="ECO:0000313" key="2">
    <source>
        <dbReference type="EMBL" id="KAF8420281.1"/>
    </source>
</evidence>
<name>A0AAD4BCG0_BOLED</name>
<gene>
    <name evidence="2" type="ORF">L210DRAFT_3574880</name>
</gene>